<dbReference type="EMBL" id="JAVHJO010000013">
    <property type="protein sequence ID" value="KAK6530246.1"/>
    <property type="molecule type" value="Genomic_DNA"/>
</dbReference>
<dbReference type="InterPro" id="IPR027417">
    <property type="entry name" value="P-loop_NTPase"/>
</dbReference>
<dbReference type="SMART" id="SM00449">
    <property type="entry name" value="SPRY"/>
    <property type="match status" value="1"/>
</dbReference>
<dbReference type="CDD" id="cd12885">
    <property type="entry name" value="SPRY_RanBP_like"/>
    <property type="match status" value="1"/>
</dbReference>
<feature type="repeat" description="ANK" evidence="2">
    <location>
        <begin position="1109"/>
        <end position="1141"/>
    </location>
</feature>
<dbReference type="Proteomes" id="UP001365542">
    <property type="component" value="Unassembled WGS sequence"/>
</dbReference>
<keyword evidence="1" id="KW-0677">Repeat</keyword>
<evidence type="ECO:0000313" key="5">
    <source>
        <dbReference type="Proteomes" id="UP001365542"/>
    </source>
</evidence>
<dbReference type="InterPro" id="IPR036770">
    <property type="entry name" value="Ankyrin_rpt-contain_sf"/>
</dbReference>
<organism evidence="4 5">
    <name type="scientific">Orbilia ellipsospora</name>
    <dbReference type="NCBI Taxonomy" id="2528407"/>
    <lineage>
        <taxon>Eukaryota</taxon>
        <taxon>Fungi</taxon>
        <taxon>Dikarya</taxon>
        <taxon>Ascomycota</taxon>
        <taxon>Pezizomycotina</taxon>
        <taxon>Orbiliomycetes</taxon>
        <taxon>Orbiliales</taxon>
        <taxon>Orbiliaceae</taxon>
        <taxon>Orbilia</taxon>
    </lineage>
</organism>
<dbReference type="SUPFAM" id="SSF52540">
    <property type="entry name" value="P-loop containing nucleoside triphosphate hydrolases"/>
    <property type="match status" value="1"/>
</dbReference>
<dbReference type="InterPro" id="IPR002110">
    <property type="entry name" value="Ankyrin_rpt"/>
</dbReference>
<name>A0AAV9WZK1_9PEZI</name>
<dbReference type="InterPro" id="IPR013320">
    <property type="entry name" value="ConA-like_dom_sf"/>
</dbReference>
<dbReference type="PROSITE" id="PS50188">
    <property type="entry name" value="B302_SPRY"/>
    <property type="match status" value="1"/>
</dbReference>
<dbReference type="InterPro" id="IPR044736">
    <property type="entry name" value="Gid1/RanBPM/SPLA_SPRY"/>
</dbReference>
<dbReference type="Gene3D" id="1.25.40.20">
    <property type="entry name" value="Ankyrin repeat-containing domain"/>
    <property type="match status" value="2"/>
</dbReference>
<evidence type="ECO:0000313" key="4">
    <source>
        <dbReference type="EMBL" id="KAK6530246.1"/>
    </source>
</evidence>
<dbReference type="InterPro" id="IPR056884">
    <property type="entry name" value="NPHP3-like_N"/>
</dbReference>
<dbReference type="PANTHER" id="PTHR10039:SF17">
    <property type="entry name" value="FUNGAL STAND N-TERMINAL GOODBYE DOMAIN-CONTAINING PROTEIN-RELATED"/>
    <property type="match status" value="1"/>
</dbReference>
<dbReference type="SUPFAM" id="SSF49899">
    <property type="entry name" value="Concanavalin A-like lectins/glucanases"/>
    <property type="match status" value="1"/>
</dbReference>
<reference evidence="4 5" key="1">
    <citation type="submission" date="2019-10" db="EMBL/GenBank/DDBJ databases">
        <authorList>
            <person name="Palmer J.M."/>
        </authorList>
    </citation>
    <scope>NUCLEOTIDE SEQUENCE [LARGE SCALE GENOMIC DNA]</scope>
    <source>
        <strain evidence="4 5">TWF694</strain>
    </source>
</reference>
<dbReference type="InterPro" id="IPR003877">
    <property type="entry name" value="SPRY_dom"/>
</dbReference>
<accession>A0AAV9WZK1</accession>
<evidence type="ECO:0000259" key="3">
    <source>
        <dbReference type="PROSITE" id="PS50188"/>
    </source>
</evidence>
<feature type="domain" description="B30.2/SPRY" evidence="3">
    <location>
        <begin position="1434"/>
        <end position="1642"/>
    </location>
</feature>
<keyword evidence="2" id="KW-0040">ANK repeat</keyword>
<dbReference type="InterPro" id="IPR043136">
    <property type="entry name" value="B30.2/SPRY_sf"/>
</dbReference>
<dbReference type="Gene3D" id="2.60.120.920">
    <property type="match status" value="1"/>
</dbReference>
<gene>
    <name evidence="4" type="ORF">TWF694_003610</name>
</gene>
<evidence type="ECO:0000256" key="1">
    <source>
        <dbReference type="ARBA" id="ARBA00022737"/>
    </source>
</evidence>
<dbReference type="SUPFAM" id="SSF48403">
    <property type="entry name" value="Ankyrin repeat"/>
    <property type="match status" value="1"/>
</dbReference>
<evidence type="ECO:0000256" key="2">
    <source>
        <dbReference type="PROSITE-ProRule" id="PRU00023"/>
    </source>
</evidence>
<dbReference type="Pfam" id="PF24883">
    <property type="entry name" value="NPHP3_N"/>
    <property type="match status" value="1"/>
</dbReference>
<dbReference type="Pfam" id="PF12796">
    <property type="entry name" value="Ank_2"/>
    <property type="match status" value="1"/>
</dbReference>
<dbReference type="SMART" id="SM00248">
    <property type="entry name" value="ANK"/>
    <property type="match status" value="8"/>
</dbReference>
<keyword evidence="5" id="KW-1185">Reference proteome</keyword>
<proteinExistence type="predicted"/>
<dbReference type="PROSITE" id="PS50088">
    <property type="entry name" value="ANK_REPEAT"/>
    <property type="match status" value="2"/>
</dbReference>
<comment type="caution">
    <text evidence="4">The sequence shown here is derived from an EMBL/GenBank/DDBJ whole genome shotgun (WGS) entry which is preliminary data.</text>
</comment>
<dbReference type="PANTHER" id="PTHR10039">
    <property type="entry name" value="AMELOGENIN"/>
    <property type="match status" value="1"/>
</dbReference>
<protein>
    <recommendedName>
        <fullName evidence="3">B30.2/SPRY domain-containing protein</fullName>
    </recommendedName>
</protein>
<dbReference type="Gene3D" id="3.40.50.300">
    <property type="entry name" value="P-loop containing nucleotide triphosphate hydrolases"/>
    <property type="match status" value="1"/>
</dbReference>
<dbReference type="Pfam" id="PF00622">
    <property type="entry name" value="SPRY"/>
    <property type="match status" value="1"/>
</dbReference>
<dbReference type="PROSITE" id="PS50297">
    <property type="entry name" value="ANK_REP_REGION"/>
    <property type="match status" value="2"/>
</dbReference>
<sequence length="1658" mass="186571">MAAKMKQLQEESPCWKEGKTIFLNSVQSGPKPPTKVMIDSFFDDYTDLGRTIANCESLQAKADSQYHVNRGGRFVKKLLDSLIMVKSIADPFLEFAPESVSIAWCAISGLITIAASDIDNCEAISEACNNIVSVILTCRIYETRYTRVDEEARTKISGDSEIEVRIIQKIPAIVALIFDFAWYIRHHLSQNKIKRTFKETFSPKLKDKVQAIDDEYQRLRSIANDAFHERVLDSFEDIYQGKSLKKKEPEYKETGNKCERFCFLQYMHIIDEPTEISEKLNEINVVKGAISSMQLRQELEKKRRVLRPDETHIRAFRSIFDPVSNNSEVLCQWLLNDANYLNWEGIGGQHSDLPVAASELHHEMKPVHNIFYLRGKPGVGKSVAIACVLHRLTQKSQTPVCYFFFRQGDSATQTSIRALESLAAQLFDERWTDSEVELKQLIGLISTVERSREEGSPDGEVDQEYALKLIFDPKSVTSLIRKTISTLKKPTYIILDALDECIDLESQGLVSLLLEIARESDRVRIMVSSRDITGIEKTLCETSSVAGNNSLQTKEAIVMDITEERTSQDMDLFLGQSLKKIMSRRTFSSRSLSSGATGAGPQKSEDETGIISIIKLKANGMFTYAAMVIASLEQPSPLTLSQKLRSLPEGMDALYRRRLDAMGLEEKKLITLALKWVVWATKEISAIVIAENFKDTYGKPDSNEDSIHFAFNAHTFHSSEIISGPMGVGIHDPEIAETIYHLRTVGRDFLSIDGETYSIDVVHKSVRDWVVNEAKKKINQEYQLKEVTPTAISDEHGGIRLSIHLPVHVLSDSRFQKQHLPYKGASYWQSAAREPKAFALRIQSGAKDQRYEVYTLIENLKRLQSLWPKLDRKGYKWGLFWLKLREFARLENYRRWHIQYTQFELNLSEQDSYNPKMYQGFLHVAAKHSIPMVVEYLLANELATIDDLDGSGSTAFLVSAVTPELWQIFLRYQSDISIGKEASGPGEAIIQKTWRCLWIDCDSPDQDVVKGLINCCLLLIPVMKNINEPLGRTLLDNRPIHLAALTKSWELFEALMSRSDIDVRVTDSGGNSALHTSLMWVLPGTEETLSKIITALIDAGLDPNKENLDGATPLTCAISYQIEDAVKLLIDKGANCLGKSKGGYTAIHWAAARMLNIAQEIDNDVALSIFKLILRYDENFERETSEGTTPLDLAFESRNWDFVKAILTEYERKYGNDRWYLMRRDSYNRNFLHHCALNLRWGSLICKNILPMMEATQIRELLSDMSCFESRKDSNLPGLSSKAKDAAGTPLYDAIQEGNVELMEIYLKAGADVTIKSIVGLNCFEEAVIGLYRASTSGRAFGDEHFETKDDKINRYEKCCSILIDTSEELVAASSPACLHYLIARGSKSLVQKLIKLGINHSYQDDYGWTVVEWARAFRQEGILKLVGEGIKAKDGNVSFGSSPNNIQSSRKLTNQRHGRGKSCMKILDDGFMFETPSDQEIVEDGLQIGKNAKPMAVFDEPAPPVSGIFYFEVELLVATENNATIFLGFVGEFHRIDRPPGVTNQGGDDAYSACGMDGELYSTFEGVDKTRLRSSKLTGAFTFGKGDTIGCGIDVSQGLIFYTLNGEYAGVAFENVHGRWYGCISAAEHCKGKVNLGQKPFVFEEMNELLGLRDKKL</sequence>
<feature type="repeat" description="ANK" evidence="2">
    <location>
        <begin position="1286"/>
        <end position="1318"/>
    </location>
</feature>
<dbReference type="InterPro" id="IPR001870">
    <property type="entry name" value="B30.2/SPRY"/>
</dbReference>